<dbReference type="Proteomes" id="UP001160148">
    <property type="component" value="Unassembled WGS sequence"/>
</dbReference>
<feature type="region of interest" description="Disordered" evidence="1">
    <location>
        <begin position="1"/>
        <end position="29"/>
    </location>
</feature>
<protein>
    <submittedName>
        <fullName evidence="2">Uncharacterized protein</fullName>
    </submittedName>
</protein>
<accession>A0AAV0Y179</accession>
<proteinExistence type="predicted"/>
<organism evidence="2 3">
    <name type="scientific">Macrosiphum euphorbiae</name>
    <name type="common">potato aphid</name>
    <dbReference type="NCBI Taxonomy" id="13131"/>
    <lineage>
        <taxon>Eukaryota</taxon>
        <taxon>Metazoa</taxon>
        <taxon>Ecdysozoa</taxon>
        <taxon>Arthropoda</taxon>
        <taxon>Hexapoda</taxon>
        <taxon>Insecta</taxon>
        <taxon>Pterygota</taxon>
        <taxon>Neoptera</taxon>
        <taxon>Paraneoptera</taxon>
        <taxon>Hemiptera</taxon>
        <taxon>Sternorrhyncha</taxon>
        <taxon>Aphidomorpha</taxon>
        <taxon>Aphidoidea</taxon>
        <taxon>Aphididae</taxon>
        <taxon>Macrosiphini</taxon>
        <taxon>Macrosiphum</taxon>
    </lineage>
</organism>
<keyword evidence="3" id="KW-1185">Reference proteome</keyword>
<comment type="caution">
    <text evidence="2">The sequence shown here is derived from an EMBL/GenBank/DDBJ whole genome shotgun (WGS) entry which is preliminary data.</text>
</comment>
<reference evidence="2 3" key="1">
    <citation type="submission" date="2023-01" db="EMBL/GenBank/DDBJ databases">
        <authorList>
            <person name="Whitehead M."/>
        </authorList>
    </citation>
    <scope>NUCLEOTIDE SEQUENCE [LARGE SCALE GENOMIC DNA]</scope>
</reference>
<gene>
    <name evidence="2" type="ORF">MEUPH1_LOCUS27821</name>
</gene>
<name>A0AAV0Y179_9HEMI</name>
<dbReference type="EMBL" id="CARXXK010001171">
    <property type="protein sequence ID" value="CAI6374173.1"/>
    <property type="molecule type" value="Genomic_DNA"/>
</dbReference>
<evidence type="ECO:0000313" key="2">
    <source>
        <dbReference type="EMBL" id="CAI6374173.1"/>
    </source>
</evidence>
<evidence type="ECO:0000256" key="1">
    <source>
        <dbReference type="SAM" id="MobiDB-lite"/>
    </source>
</evidence>
<evidence type="ECO:0000313" key="3">
    <source>
        <dbReference type="Proteomes" id="UP001160148"/>
    </source>
</evidence>
<sequence>MARGIDNGKNGRWDTETNSGPKGMDELEEDMNPDNVIDVMLKNQSNWETVKRFVNHVQTIKEKNERL</sequence>
<dbReference type="AlphaFoldDB" id="A0AAV0Y179"/>